<evidence type="ECO:0000259" key="2">
    <source>
        <dbReference type="Pfam" id="PF12697"/>
    </source>
</evidence>
<name>A0A1G7S623_CHIFI</name>
<organism evidence="3 4">
    <name type="scientific">Chitinophaga filiformis</name>
    <name type="common">Myxococcus filiformis</name>
    <name type="synonym">Flexibacter filiformis</name>
    <dbReference type="NCBI Taxonomy" id="104663"/>
    <lineage>
        <taxon>Bacteria</taxon>
        <taxon>Pseudomonadati</taxon>
        <taxon>Bacteroidota</taxon>
        <taxon>Chitinophagia</taxon>
        <taxon>Chitinophagales</taxon>
        <taxon>Chitinophagaceae</taxon>
        <taxon>Chitinophaga</taxon>
    </lineage>
</organism>
<protein>
    <submittedName>
        <fullName evidence="3">Pimeloyl-ACP methyl ester carboxylesterase</fullName>
    </submittedName>
</protein>
<evidence type="ECO:0000256" key="1">
    <source>
        <dbReference type="SAM" id="SignalP"/>
    </source>
</evidence>
<dbReference type="AlphaFoldDB" id="A0A1G7S623"/>
<feature type="domain" description="AB hydrolase-1" evidence="2">
    <location>
        <begin position="40"/>
        <end position="252"/>
    </location>
</feature>
<keyword evidence="1" id="KW-0732">Signal</keyword>
<proteinExistence type="predicted"/>
<evidence type="ECO:0000313" key="4">
    <source>
        <dbReference type="Proteomes" id="UP000199045"/>
    </source>
</evidence>
<sequence length="261" mass="28055">MKTTSTSKWQLKSVLFTAFVLLLSLFSVSSFAQKKTARNIVLVHGAFVDGSGWKKVYDILSKKGYNVTIVQYPLTSLADDVAATKRILDRQDGPTVLVGHSWGGTIITEAGTHPNVASLVYVAAFQPDKGENTLQWATSLPGAPEAGILPPDEKGFLYYDLAKFHAGFAADLSKAESDFMAASQAPIFGASFTTPVADAAWKTKPAYAIVATEDKAIVPDIQRNMYKRAGDKVTEVKGSHAVFISRPEEVAKVIIAAAEGK</sequence>
<dbReference type="OrthoDB" id="9112061at2"/>
<dbReference type="InterPro" id="IPR029058">
    <property type="entry name" value="AB_hydrolase_fold"/>
</dbReference>
<dbReference type="Proteomes" id="UP000199045">
    <property type="component" value="Unassembled WGS sequence"/>
</dbReference>
<dbReference type="PANTHER" id="PTHR37017:SF11">
    <property type="entry name" value="ESTERASE_LIPASE_THIOESTERASE DOMAIN-CONTAINING PROTEIN"/>
    <property type="match status" value="1"/>
</dbReference>
<dbReference type="STRING" id="104663.SAMN04488121_103749"/>
<dbReference type="SUPFAM" id="SSF53474">
    <property type="entry name" value="alpha/beta-Hydrolases"/>
    <property type="match status" value="1"/>
</dbReference>
<reference evidence="3 4" key="1">
    <citation type="submission" date="2016-10" db="EMBL/GenBank/DDBJ databases">
        <authorList>
            <person name="de Groot N.N."/>
        </authorList>
    </citation>
    <scope>NUCLEOTIDE SEQUENCE [LARGE SCALE GENOMIC DNA]</scope>
    <source>
        <strain evidence="3 4">DSM 527</strain>
    </source>
</reference>
<feature type="chain" id="PRO_5011460936" evidence="1">
    <location>
        <begin position="33"/>
        <end position="261"/>
    </location>
</feature>
<evidence type="ECO:0000313" key="3">
    <source>
        <dbReference type="EMBL" id="SDG18404.1"/>
    </source>
</evidence>
<dbReference type="Pfam" id="PF12697">
    <property type="entry name" value="Abhydrolase_6"/>
    <property type="match status" value="1"/>
</dbReference>
<dbReference type="PANTHER" id="PTHR37017">
    <property type="entry name" value="AB HYDROLASE-1 DOMAIN-CONTAINING PROTEIN-RELATED"/>
    <property type="match status" value="1"/>
</dbReference>
<feature type="signal peptide" evidence="1">
    <location>
        <begin position="1"/>
        <end position="32"/>
    </location>
</feature>
<dbReference type="InterPro" id="IPR052897">
    <property type="entry name" value="Sec-Metab_Biosynth_Hydrolase"/>
</dbReference>
<gene>
    <name evidence="3" type="ORF">SAMN04488121_103749</name>
</gene>
<dbReference type="Gene3D" id="3.40.50.1820">
    <property type="entry name" value="alpha/beta hydrolase"/>
    <property type="match status" value="1"/>
</dbReference>
<dbReference type="InterPro" id="IPR000073">
    <property type="entry name" value="AB_hydrolase_1"/>
</dbReference>
<dbReference type="EMBL" id="FNBN01000003">
    <property type="protein sequence ID" value="SDG18404.1"/>
    <property type="molecule type" value="Genomic_DNA"/>
</dbReference>
<accession>A0A1G7S623</accession>
<dbReference type="RefSeq" id="WP_089833525.1">
    <property type="nucleotide sequence ID" value="NZ_FNBN01000003.1"/>
</dbReference>